<evidence type="ECO:0000256" key="8">
    <source>
        <dbReference type="SAM" id="MobiDB-lite"/>
    </source>
</evidence>
<dbReference type="InterPro" id="IPR003770">
    <property type="entry name" value="MLTG-like"/>
</dbReference>
<sequence>MSRRHPPRPGGSSGRTQPPAPRRSRPAAPRGRRWLGLLLLTVLLVAAMGAAAGLWLYRPLALAQEPVELTVEPGDSPRDIARRLVDAGVQSEPRWLFEYIRWSGQSRAIKAGSYEFGAGTRPVDMLRKLVDGDVTLARVRLIEGWTFRQWRAELARHPDLKQEAAALDDAALMASIGAPGLAPEGRFYPDTYAYSKGSSDLAVLRRALHAMQRHLDNAWLGRVDGLPLKSPDEALTLASIVEKETGRASDRPQIAGVFINRLRIGMPLQTDPSVIYGLGERFDGNLRRRDLEADTPFNTYTRGGLPPTPIAMPGRDALIAATRPATTNALYFVARGDGSSEFSSNLADHNRAVDRYQRRGVRP</sequence>
<evidence type="ECO:0000256" key="7">
    <source>
        <dbReference type="HAMAP-Rule" id="MF_02065"/>
    </source>
</evidence>
<evidence type="ECO:0000256" key="5">
    <source>
        <dbReference type="ARBA" id="ARBA00023239"/>
    </source>
</evidence>
<keyword evidence="4 7" id="KW-0472">Membrane</keyword>
<gene>
    <name evidence="7 9" type="primary">mltG</name>
    <name evidence="9" type="ORF">Q8X39_02870</name>
</gene>
<dbReference type="CDD" id="cd08010">
    <property type="entry name" value="MltG_like"/>
    <property type="match status" value="1"/>
</dbReference>
<keyword evidence="10" id="KW-1185">Reference proteome</keyword>
<dbReference type="PANTHER" id="PTHR30518">
    <property type="entry name" value="ENDOLYTIC MUREIN TRANSGLYCOSYLASE"/>
    <property type="match status" value="1"/>
</dbReference>
<keyword evidence="7" id="KW-0997">Cell inner membrane</keyword>
<dbReference type="Gene3D" id="3.30.160.60">
    <property type="entry name" value="Classic Zinc Finger"/>
    <property type="match status" value="1"/>
</dbReference>
<dbReference type="EMBL" id="JAUZEE010000001">
    <property type="protein sequence ID" value="MDP4299562.1"/>
    <property type="molecule type" value="Genomic_DNA"/>
</dbReference>
<reference evidence="9 10" key="1">
    <citation type="submission" date="2023-08" db="EMBL/GenBank/DDBJ databases">
        <authorList>
            <person name="Roldan D.M."/>
            <person name="Menes R.J."/>
        </authorList>
    </citation>
    <scope>NUCLEOTIDE SEQUENCE [LARGE SCALE GENOMIC DNA]</scope>
    <source>
        <strain evidence="9 10">CCM 2812</strain>
    </source>
</reference>
<dbReference type="EC" id="4.2.2.29" evidence="7"/>
<keyword evidence="2 7" id="KW-0812">Transmembrane</keyword>
<dbReference type="NCBIfam" id="TIGR00247">
    <property type="entry name" value="endolytic transglycosylase MltG"/>
    <property type="match status" value="1"/>
</dbReference>
<organism evidence="9 10">
    <name type="scientific">Leptothrix discophora</name>
    <dbReference type="NCBI Taxonomy" id="89"/>
    <lineage>
        <taxon>Bacteria</taxon>
        <taxon>Pseudomonadati</taxon>
        <taxon>Pseudomonadota</taxon>
        <taxon>Betaproteobacteria</taxon>
        <taxon>Burkholderiales</taxon>
        <taxon>Sphaerotilaceae</taxon>
        <taxon>Leptothrix</taxon>
    </lineage>
</organism>
<evidence type="ECO:0000256" key="4">
    <source>
        <dbReference type="ARBA" id="ARBA00023136"/>
    </source>
</evidence>
<protein>
    <recommendedName>
        <fullName evidence="7">Endolytic murein transglycosylase</fullName>
        <ecNumber evidence="7">4.2.2.29</ecNumber>
    </recommendedName>
    <alternativeName>
        <fullName evidence="7">Peptidoglycan lytic transglycosylase</fullName>
    </alternativeName>
    <alternativeName>
        <fullName evidence="7">Peptidoglycan polymerization terminase</fullName>
    </alternativeName>
</protein>
<dbReference type="Gene3D" id="3.30.1490.480">
    <property type="entry name" value="Endolytic murein transglycosylase"/>
    <property type="match status" value="1"/>
</dbReference>
<accession>A0ABT9FZA5</accession>
<evidence type="ECO:0000256" key="6">
    <source>
        <dbReference type="ARBA" id="ARBA00023316"/>
    </source>
</evidence>
<evidence type="ECO:0000256" key="2">
    <source>
        <dbReference type="ARBA" id="ARBA00022692"/>
    </source>
</evidence>
<evidence type="ECO:0000313" key="10">
    <source>
        <dbReference type="Proteomes" id="UP001235760"/>
    </source>
</evidence>
<keyword evidence="3 7" id="KW-1133">Transmembrane helix</keyword>
<dbReference type="HAMAP" id="MF_02065">
    <property type="entry name" value="MltG"/>
    <property type="match status" value="1"/>
</dbReference>
<feature type="region of interest" description="Disordered" evidence="8">
    <location>
        <begin position="1"/>
        <end position="28"/>
    </location>
</feature>
<feature type="site" description="Important for catalytic activity" evidence="7">
    <location>
        <position position="244"/>
    </location>
</feature>
<dbReference type="RefSeq" id="WP_305748099.1">
    <property type="nucleotide sequence ID" value="NZ_JAUZEE010000001.1"/>
</dbReference>
<comment type="catalytic activity">
    <reaction evidence="7">
        <text>a peptidoglycan chain = a peptidoglycan chain with N-acetyl-1,6-anhydromuramyl-[peptide] at the reducing end + a peptidoglycan chain with N-acetylglucosamine at the non-reducing end.</text>
        <dbReference type="EC" id="4.2.2.29"/>
    </reaction>
</comment>
<comment type="function">
    <text evidence="7">Functions as a peptidoglycan terminase that cleaves nascent peptidoglycan strands endolytically to terminate their elongation.</text>
</comment>
<keyword evidence="5 7" id="KW-0456">Lyase</keyword>
<dbReference type="Proteomes" id="UP001235760">
    <property type="component" value="Unassembled WGS sequence"/>
</dbReference>
<keyword evidence="1 7" id="KW-1003">Cell membrane</keyword>
<dbReference type="PANTHER" id="PTHR30518:SF2">
    <property type="entry name" value="ENDOLYTIC MUREIN TRANSGLYCOSYLASE"/>
    <property type="match status" value="1"/>
</dbReference>
<proteinExistence type="inferred from homology"/>
<evidence type="ECO:0000313" key="9">
    <source>
        <dbReference type="EMBL" id="MDP4299562.1"/>
    </source>
</evidence>
<comment type="caution">
    <text evidence="9">The sequence shown here is derived from an EMBL/GenBank/DDBJ whole genome shotgun (WGS) entry which is preliminary data.</text>
</comment>
<name>A0ABT9FZA5_LEPDI</name>
<evidence type="ECO:0000256" key="3">
    <source>
        <dbReference type="ARBA" id="ARBA00022989"/>
    </source>
</evidence>
<keyword evidence="6 7" id="KW-0961">Cell wall biogenesis/degradation</keyword>
<comment type="similarity">
    <text evidence="7">Belongs to the transglycosylase MltG family.</text>
</comment>
<dbReference type="Pfam" id="PF02618">
    <property type="entry name" value="YceG"/>
    <property type="match status" value="1"/>
</dbReference>
<evidence type="ECO:0000256" key="1">
    <source>
        <dbReference type="ARBA" id="ARBA00022475"/>
    </source>
</evidence>